<name>A0A1A7X1A3_9TELE</name>
<sequence>MSREVPSGEVNRQLFDAQTQLSNSLLAGRRDMRRQCVSAGSNTTSSTSGFCSSSCRRQRGNDEGDEDDVSTLPDCMGTSHLTSDIVHKLVQKTRQKHDEALKQMDTHLTHLSQVCETEVRTLCKQLKSSLQEADLRLDTLKDRMGPLQHASLQEVLGLWEEVHEEVKGRKNRISEMNFQLNDCERRRTDELRAILSKHSLLLEEISFLPSPEVHRLIHKEATKLNAALLANRCSIAHLLLHLKEKNLQQEFLLRLQWEDSLNSWRSIRIDGPVDRFRSFLSSIVDHQLLSDQQMKETQQDLTQQRYDIIQQIRTMAPPTISSAAVSDWFNQLTNVNHQIDQHHKNFLHHLRCLHEQTRQDYLAEAEKCKEALSALQLSEEQVNDIISSKLLPHIERLQSEDEKRLAALEVSRGSLAHHSARVSRCVFDVMRAVALLWETHCCRMETRETELQKHLEDIKESLQQCTQRKVVRVDVLLEELRQESSEDSLKTSMNKISLLVQDIKGRCQRCGSDQEKVLELLPSLLLKELVLYSSSVDSLFQLNRVSSRTTSPVLGQNPNPLNPNTPFCSDLVFLCAEASGGTGAAKPQAVQTENGPEPILMRVKLVPS</sequence>
<reference evidence="3" key="1">
    <citation type="submission" date="2016-05" db="EMBL/GenBank/DDBJ databases">
        <authorList>
            <person name="Lavstsen T."/>
            <person name="Jespersen J.S."/>
        </authorList>
    </citation>
    <scope>NUCLEOTIDE SEQUENCE</scope>
    <source>
        <tissue evidence="3">Brain</tissue>
    </source>
</reference>
<dbReference type="EMBL" id="HADW01010391">
    <property type="protein sequence ID" value="SBP11791.1"/>
    <property type="molecule type" value="Transcribed_RNA"/>
</dbReference>
<dbReference type="Pfam" id="PF14643">
    <property type="entry name" value="DUF4455"/>
    <property type="match status" value="1"/>
</dbReference>
<gene>
    <name evidence="3" type="primary">C9ORF174</name>
</gene>
<evidence type="ECO:0000259" key="2">
    <source>
        <dbReference type="Pfam" id="PF14643"/>
    </source>
</evidence>
<accession>A0A1A7X1A3</accession>
<evidence type="ECO:0000256" key="1">
    <source>
        <dbReference type="SAM" id="MobiDB-lite"/>
    </source>
</evidence>
<dbReference type="InterPro" id="IPR028089">
    <property type="entry name" value="DUF4455"/>
</dbReference>
<proteinExistence type="predicted"/>
<dbReference type="AlphaFoldDB" id="A0A1A7X1A3"/>
<reference evidence="3" key="2">
    <citation type="submission" date="2016-06" db="EMBL/GenBank/DDBJ databases">
        <title>The genome of a short-lived fish provides insights into sex chromosome evolution and the genetic control of aging.</title>
        <authorList>
            <person name="Reichwald K."/>
            <person name="Felder M."/>
            <person name="Petzold A."/>
            <person name="Koch P."/>
            <person name="Groth M."/>
            <person name="Platzer M."/>
        </authorList>
    </citation>
    <scope>NUCLEOTIDE SEQUENCE</scope>
    <source>
        <tissue evidence="3">Brain</tissue>
    </source>
</reference>
<evidence type="ECO:0000313" key="3">
    <source>
        <dbReference type="EMBL" id="SBP11791.1"/>
    </source>
</evidence>
<feature type="region of interest" description="Disordered" evidence="1">
    <location>
        <begin position="37"/>
        <end position="70"/>
    </location>
</feature>
<feature type="compositionally biased region" description="Low complexity" evidence="1">
    <location>
        <begin position="38"/>
        <end position="55"/>
    </location>
</feature>
<feature type="domain" description="DUF4455" evidence="2">
    <location>
        <begin position="93"/>
        <end position="547"/>
    </location>
</feature>
<dbReference type="PANTHER" id="PTHR21444:SF14">
    <property type="entry name" value="COILED-COIL DOMAIN-CONTAINING PROTEIN 180"/>
    <property type="match status" value="1"/>
</dbReference>
<dbReference type="PANTHER" id="PTHR21444">
    <property type="entry name" value="COILED-COIL DOMAIN-CONTAINING PROTEIN 180"/>
    <property type="match status" value="1"/>
</dbReference>
<protein>
    <submittedName>
        <fullName evidence="3">Chromosome 9 open reading frame 174</fullName>
    </submittedName>
</protein>
<organism evidence="3">
    <name type="scientific">Iconisemion striatum</name>
    <dbReference type="NCBI Taxonomy" id="60296"/>
    <lineage>
        <taxon>Eukaryota</taxon>
        <taxon>Metazoa</taxon>
        <taxon>Chordata</taxon>
        <taxon>Craniata</taxon>
        <taxon>Vertebrata</taxon>
        <taxon>Euteleostomi</taxon>
        <taxon>Actinopterygii</taxon>
        <taxon>Neopterygii</taxon>
        <taxon>Teleostei</taxon>
        <taxon>Neoteleostei</taxon>
        <taxon>Acanthomorphata</taxon>
        <taxon>Ovalentaria</taxon>
        <taxon>Atherinomorphae</taxon>
        <taxon>Cyprinodontiformes</taxon>
        <taxon>Nothobranchiidae</taxon>
        <taxon>Iconisemion</taxon>
    </lineage>
</organism>